<gene>
    <name evidence="4" type="ORF">F8154_03200</name>
</gene>
<dbReference type="Proteomes" id="UP000432715">
    <property type="component" value="Unassembled WGS sequence"/>
</dbReference>
<keyword evidence="5" id="KW-1185">Reference proteome</keyword>
<dbReference type="RefSeq" id="WP_151860143.1">
    <property type="nucleotide sequence ID" value="NZ_WBZC01000010.1"/>
</dbReference>
<dbReference type="EMBL" id="WBZC01000010">
    <property type="protein sequence ID" value="KAB3537312.1"/>
    <property type="molecule type" value="Genomic_DNA"/>
</dbReference>
<dbReference type="Gene3D" id="3.40.50.720">
    <property type="entry name" value="NAD(P)-binding Rossmann-like Domain"/>
    <property type="match status" value="1"/>
</dbReference>
<organism evidence="4 5">
    <name type="scientific">Alkaliphilus pronyensis</name>
    <dbReference type="NCBI Taxonomy" id="1482732"/>
    <lineage>
        <taxon>Bacteria</taxon>
        <taxon>Bacillati</taxon>
        <taxon>Bacillota</taxon>
        <taxon>Clostridia</taxon>
        <taxon>Peptostreptococcales</taxon>
        <taxon>Natronincolaceae</taxon>
        <taxon>Alkaliphilus</taxon>
    </lineage>
</organism>
<dbReference type="SUPFAM" id="SSF51735">
    <property type="entry name" value="NAD(P)-binding Rossmann-fold domains"/>
    <property type="match status" value="1"/>
</dbReference>
<dbReference type="PANTHER" id="PTHR43249">
    <property type="entry name" value="UDP-N-ACETYL-2-AMINO-2-DEOXY-D-GLUCURONATE OXIDASE"/>
    <property type="match status" value="1"/>
</dbReference>
<proteinExistence type="inferred from homology"/>
<evidence type="ECO:0000259" key="2">
    <source>
        <dbReference type="Pfam" id="PF01408"/>
    </source>
</evidence>
<accession>A0A6I0FA74</accession>
<dbReference type="AlphaFoldDB" id="A0A6I0FA74"/>
<dbReference type="GO" id="GO:0000166">
    <property type="term" value="F:nucleotide binding"/>
    <property type="evidence" value="ECO:0007669"/>
    <property type="project" value="InterPro"/>
</dbReference>
<feature type="domain" description="Gfo/Idh/MocA-like oxidoreductase C-terminal" evidence="3">
    <location>
        <begin position="132"/>
        <end position="335"/>
    </location>
</feature>
<comment type="similarity">
    <text evidence="1">Belongs to the Gfo/Idh/MocA family.</text>
</comment>
<reference evidence="4 5" key="1">
    <citation type="submission" date="2019-10" db="EMBL/GenBank/DDBJ databases">
        <title>Alkaliphilus serpentinus sp. nov. and Alkaliphilus pronyensis sp. nov., two novel anaerobic alkaliphilic species isolated from the serpentinized-hosted hydrothermal field of the Prony Bay (New Caledonia).</title>
        <authorList>
            <person name="Postec A."/>
        </authorList>
    </citation>
    <scope>NUCLEOTIDE SEQUENCE [LARGE SCALE GENOMIC DNA]</scope>
    <source>
        <strain evidence="4 5">LacV</strain>
    </source>
</reference>
<dbReference type="SUPFAM" id="SSF55347">
    <property type="entry name" value="Glyceraldehyde-3-phosphate dehydrogenase-like, C-terminal domain"/>
    <property type="match status" value="1"/>
</dbReference>
<sequence>MKIGVVGCGRISKTHFEAINKLSDISIIGCCDIDEEKAKNASLKYSIPFWTTKYEELLKLKEVELVTICTPSGLHPSHGIMAAGYDKNVLTEKPMAVKLSDADKLINACNENNVKLYVVFQNRLNPTIQLVKKAIEEGRFGKIYMLVANVFWTRPQEYYDLADWRGTWKYDGGAFCNQASHYVDLIQWLGGPVEAVYAKTETLARRIEAEDTGIAILKFKSGAIASLNVTMLTYPQNLEGSILIIGERGTVRVGGIAANEILYWRFSQYHPMDDEVNSVATNPKSVYGFGHMDYYKNLINTIKQGKTQAVDGIEGRRSLEIIEAIYISSQQQRLVLL</sequence>
<feature type="domain" description="Gfo/Idh/MocA-like oxidoreductase N-terminal" evidence="2">
    <location>
        <begin position="1"/>
        <end position="118"/>
    </location>
</feature>
<name>A0A6I0FA74_9FIRM</name>
<dbReference type="InterPro" id="IPR000683">
    <property type="entry name" value="Gfo/Idh/MocA-like_OxRdtase_N"/>
</dbReference>
<evidence type="ECO:0000256" key="1">
    <source>
        <dbReference type="ARBA" id="ARBA00010928"/>
    </source>
</evidence>
<dbReference type="InterPro" id="IPR052515">
    <property type="entry name" value="Gfo/Idh/MocA_Oxidoreductase"/>
</dbReference>
<protein>
    <submittedName>
        <fullName evidence="4">Gfo/Idh/MocA family oxidoreductase</fullName>
    </submittedName>
</protein>
<evidence type="ECO:0000313" key="5">
    <source>
        <dbReference type="Proteomes" id="UP000432715"/>
    </source>
</evidence>
<dbReference type="Gene3D" id="3.30.360.10">
    <property type="entry name" value="Dihydrodipicolinate Reductase, domain 2"/>
    <property type="match status" value="1"/>
</dbReference>
<dbReference type="PANTHER" id="PTHR43249:SF1">
    <property type="entry name" value="D-GLUCOSIDE 3-DEHYDROGENASE"/>
    <property type="match status" value="1"/>
</dbReference>
<evidence type="ECO:0000313" key="4">
    <source>
        <dbReference type="EMBL" id="KAB3537312.1"/>
    </source>
</evidence>
<dbReference type="InterPro" id="IPR036291">
    <property type="entry name" value="NAD(P)-bd_dom_sf"/>
</dbReference>
<dbReference type="Pfam" id="PF02894">
    <property type="entry name" value="GFO_IDH_MocA_C"/>
    <property type="match status" value="1"/>
</dbReference>
<dbReference type="Pfam" id="PF01408">
    <property type="entry name" value="GFO_IDH_MocA"/>
    <property type="match status" value="1"/>
</dbReference>
<evidence type="ECO:0000259" key="3">
    <source>
        <dbReference type="Pfam" id="PF02894"/>
    </source>
</evidence>
<dbReference type="OrthoDB" id="9815825at2"/>
<comment type="caution">
    <text evidence="4">The sequence shown here is derived from an EMBL/GenBank/DDBJ whole genome shotgun (WGS) entry which is preliminary data.</text>
</comment>
<dbReference type="InterPro" id="IPR004104">
    <property type="entry name" value="Gfo/Idh/MocA-like_OxRdtase_C"/>
</dbReference>